<reference evidence="2" key="1">
    <citation type="journal article" date="2014" name="PLoS ONE">
        <title>Transcriptome-Based Identification of ABC Transporters in the Western Tarnished Plant Bug Lygus hesperus.</title>
        <authorList>
            <person name="Hull J.J."/>
            <person name="Chaney K."/>
            <person name="Geib S.M."/>
            <person name="Fabrick J.A."/>
            <person name="Brent C.S."/>
            <person name="Walsh D."/>
            <person name="Lavine L.C."/>
        </authorList>
    </citation>
    <scope>NUCLEOTIDE SEQUENCE</scope>
</reference>
<sequence>RNKQAPGCRFVECYMYNQTNITTTVDDSFHVDETVIPKRKTSIVQIPQLYDTLQINTPLKLKQNPKSKSNFENFSNTPLSPTQNFDTDSANDRCVSSQDHVHTTNAYKFDMYGQSPTQCVRNDDIFIDYEQEVWDAPTHVPSTTMQSTTVDIGAGAAVSTTTWSEQKLVENASTLGAKKAPPTAGGAGRAVERTSSLLRRWLRRCCSANSILCSTCNSVVFP</sequence>
<dbReference type="AlphaFoldDB" id="A0A0A9WNC6"/>
<accession>A0A0A9WNC6</accession>
<evidence type="ECO:0000313" key="3">
    <source>
        <dbReference type="EMBL" id="JAQ18599.1"/>
    </source>
</evidence>
<protein>
    <submittedName>
        <fullName evidence="2">Uncharacterized protein</fullName>
    </submittedName>
</protein>
<reference evidence="3" key="3">
    <citation type="journal article" date="2016" name="Gigascience">
        <title>De novo construction of an expanded transcriptome assembly for the western tarnished plant bug, Lygus hesperus.</title>
        <authorList>
            <person name="Tassone E.E."/>
            <person name="Geib S.M."/>
            <person name="Hall B."/>
            <person name="Fabrick J.A."/>
            <person name="Brent C.S."/>
            <person name="Hull J.J."/>
        </authorList>
    </citation>
    <scope>NUCLEOTIDE SEQUENCE</scope>
</reference>
<evidence type="ECO:0000256" key="1">
    <source>
        <dbReference type="SAM" id="MobiDB-lite"/>
    </source>
</evidence>
<evidence type="ECO:0000313" key="2">
    <source>
        <dbReference type="EMBL" id="JAG08931.1"/>
    </source>
</evidence>
<dbReference type="EMBL" id="GDHC01000030">
    <property type="protein sequence ID" value="JAQ18599.1"/>
    <property type="molecule type" value="Transcribed_RNA"/>
</dbReference>
<gene>
    <name evidence="2" type="ORF">CM83_101258</name>
    <name evidence="3" type="ORF">g.6655</name>
</gene>
<reference evidence="2" key="2">
    <citation type="submission" date="2014-07" db="EMBL/GenBank/DDBJ databases">
        <authorList>
            <person name="Hull J."/>
        </authorList>
    </citation>
    <scope>NUCLEOTIDE SEQUENCE</scope>
</reference>
<organism evidence="2">
    <name type="scientific">Lygus hesperus</name>
    <name type="common">Western plant bug</name>
    <dbReference type="NCBI Taxonomy" id="30085"/>
    <lineage>
        <taxon>Eukaryota</taxon>
        <taxon>Metazoa</taxon>
        <taxon>Ecdysozoa</taxon>
        <taxon>Arthropoda</taxon>
        <taxon>Hexapoda</taxon>
        <taxon>Insecta</taxon>
        <taxon>Pterygota</taxon>
        <taxon>Neoptera</taxon>
        <taxon>Paraneoptera</taxon>
        <taxon>Hemiptera</taxon>
        <taxon>Heteroptera</taxon>
        <taxon>Panheteroptera</taxon>
        <taxon>Cimicomorpha</taxon>
        <taxon>Miridae</taxon>
        <taxon>Mirini</taxon>
        <taxon>Lygus</taxon>
    </lineage>
</organism>
<feature type="region of interest" description="Disordered" evidence="1">
    <location>
        <begin position="64"/>
        <end position="92"/>
    </location>
</feature>
<feature type="non-terminal residue" evidence="2">
    <location>
        <position position="1"/>
    </location>
</feature>
<proteinExistence type="predicted"/>
<dbReference type="EMBL" id="GBHO01034673">
    <property type="protein sequence ID" value="JAG08931.1"/>
    <property type="molecule type" value="Transcribed_RNA"/>
</dbReference>
<name>A0A0A9WNC6_LYGHE</name>